<dbReference type="KEGG" id="plen:EIM92_09880"/>
<dbReference type="EMBL" id="CP034248">
    <property type="protein sequence ID" value="AZK46444.1"/>
    <property type="molecule type" value="Genomic_DNA"/>
</dbReference>
<dbReference type="AlphaFoldDB" id="A0A3Q8S4N8"/>
<reference evidence="2 3" key="1">
    <citation type="submission" date="2018-11" db="EMBL/GenBank/DDBJ databases">
        <title>Genome sequencing of Paenibacillus lentus DSM25539(T).</title>
        <authorList>
            <person name="Kook J.-K."/>
            <person name="Park S.-N."/>
            <person name="Lim Y.K."/>
        </authorList>
    </citation>
    <scope>NUCLEOTIDE SEQUENCE [LARGE SCALE GENOMIC DNA]</scope>
    <source>
        <strain evidence="2 3">DSM 25539</strain>
    </source>
</reference>
<protein>
    <submittedName>
        <fullName evidence="2">ABC transporter permease</fullName>
    </submittedName>
</protein>
<keyword evidence="3" id="KW-1185">Reference proteome</keyword>
<evidence type="ECO:0000256" key="1">
    <source>
        <dbReference type="SAM" id="Phobius"/>
    </source>
</evidence>
<dbReference type="RefSeq" id="WP_125082503.1">
    <property type="nucleotide sequence ID" value="NZ_CP034248.1"/>
</dbReference>
<gene>
    <name evidence="2" type="ORF">EIM92_09880</name>
</gene>
<dbReference type="Pfam" id="PF12730">
    <property type="entry name" value="ABC2_membrane_4"/>
    <property type="match status" value="1"/>
</dbReference>
<feature type="transmembrane region" description="Helical" evidence="1">
    <location>
        <begin position="198"/>
        <end position="220"/>
    </location>
</feature>
<keyword evidence="1" id="KW-0472">Membrane</keyword>
<feature type="transmembrane region" description="Helical" evidence="1">
    <location>
        <begin position="12"/>
        <end position="35"/>
    </location>
</feature>
<feature type="transmembrane region" description="Helical" evidence="1">
    <location>
        <begin position="103"/>
        <end position="128"/>
    </location>
</feature>
<name>A0A3Q8S4N8_9BACL</name>
<proteinExistence type="predicted"/>
<dbReference type="Proteomes" id="UP000273145">
    <property type="component" value="Chromosome"/>
</dbReference>
<evidence type="ECO:0000313" key="3">
    <source>
        <dbReference type="Proteomes" id="UP000273145"/>
    </source>
</evidence>
<feature type="transmembrane region" description="Helical" evidence="1">
    <location>
        <begin position="148"/>
        <end position="168"/>
    </location>
</feature>
<sequence>MIKLMRLELMKFSLGWYFISAIIANLCIIAMMIVINYVEASGEMAIKDLEEACVVIGSSVRATFVILAGVMVAKLIIEEYKNKTIFVLFTYPISRKKVLTAKLLFIAALTGAAVFISNLFTAGVFLLLNSSLHIIPGIVDMAFLQQQVLSILTFSIATAGTSLIPLYFGLRKQSIPATIVSSILIVALISSHNPAFSIASIIYVPLALSVVGVAIASWAIRNVETTDVC</sequence>
<organism evidence="2 3">
    <name type="scientific">Paenibacillus lentus</name>
    <dbReference type="NCBI Taxonomy" id="1338368"/>
    <lineage>
        <taxon>Bacteria</taxon>
        <taxon>Bacillati</taxon>
        <taxon>Bacillota</taxon>
        <taxon>Bacilli</taxon>
        <taxon>Bacillales</taxon>
        <taxon>Paenibacillaceae</taxon>
        <taxon>Paenibacillus</taxon>
    </lineage>
</organism>
<evidence type="ECO:0000313" key="2">
    <source>
        <dbReference type="EMBL" id="AZK46444.1"/>
    </source>
</evidence>
<accession>A0A3Q8S4N8</accession>
<feature type="transmembrane region" description="Helical" evidence="1">
    <location>
        <begin position="55"/>
        <end position="77"/>
    </location>
</feature>
<dbReference type="OrthoDB" id="9784784at2"/>
<keyword evidence="1" id="KW-0812">Transmembrane</keyword>
<keyword evidence="1" id="KW-1133">Transmembrane helix</keyword>
<feature type="transmembrane region" description="Helical" evidence="1">
    <location>
        <begin position="175"/>
        <end position="192"/>
    </location>
</feature>